<protein>
    <submittedName>
        <fullName evidence="1">Uncharacterized protein</fullName>
    </submittedName>
</protein>
<sequence>MNMTSLRTAPIRLQVTSSWCFTLLSTSNSSQLLQCPLEQLPTPLPLHTRWWPAPPASVVAHTTRPPPHDYPPFHYLQFPRRTMGLGSLVSLPLVPSSTEGWKLTTKQA</sequence>
<evidence type="ECO:0000313" key="2">
    <source>
        <dbReference type="Proteomes" id="UP000076722"/>
    </source>
</evidence>
<reference evidence="1 2" key="1">
    <citation type="journal article" date="2016" name="Mol. Biol. Evol.">
        <title>Comparative Genomics of Early-Diverging Mushroom-Forming Fungi Provides Insights into the Origins of Lignocellulose Decay Capabilities.</title>
        <authorList>
            <person name="Nagy L.G."/>
            <person name="Riley R."/>
            <person name="Tritt A."/>
            <person name="Adam C."/>
            <person name="Daum C."/>
            <person name="Floudas D."/>
            <person name="Sun H."/>
            <person name="Yadav J.S."/>
            <person name="Pangilinan J."/>
            <person name="Larsson K.H."/>
            <person name="Matsuura K."/>
            <person name="Barry K."/>
            <person name="Labutti K."/>
            <person name="Kuo R."/>
            <person name="Ohm R.A."/>
            <person name="Bhattacharya S.S."/>
            <person name="Shirouzu T."/>
            <person name="Yoshinaga Y."/>
            <person name="Martin F.M."/>
            <person name="Grigoriev I.V."/>
            <person name="Hibbett D.S."/>
        </authorList>
    </citation>
    <scope>NUCLEOTIDE SEQUENCE [LARGE SCALE GENOMIC DNA]</scope>
    <source>
        <strain evidence="1 2">HHB9708</strain>
    </source>
</reference>
<name>A0A164Y0M5_9AGAM</name>
<evidence type="ECO:0000313" key="1">
    <source>
        <dbReference type="EMBL" id="KZS96467.1"/>
    </source>
</evidence>
<dbReference type="AlphaFoldDB" id="A0A164Y0M5"/>
<dbReference type="EMBL" id="KV419399">
    <property type="protein sequence ID" value="KZS96467.1"/>
    <property type="molecule type" value="Genomic_DNA"/>
</dbReference>
<proteinExistence type="predicted"/>
<keyword evidence="2" id="KW-1185">Reference proteome</keyword>
<accession>A0A164Y0M5</accession>
<dbReference type="Proteomes" id="UP000076722">
    <property type="component" value="Unassembled WGS sequence"/>
</dbReference>
<gene>
    <name evidence="1" type="ORF">SISNIDRAFT_316292</name>
</gene>
<organism evidence="1 2">
    <name type="scientific">Sistotremastrum niveocremeum HHB9708</name>
    <dbReference type="NCBI Taxonomy" id="1314777"/>
    <lineage>
        <taxon>Eukaryota</taxon>
        <taxon>Fungi</taxon>
        <taxon>Dikarya</taxon>
        <taxon>Basidiomycota</taxon>
        <taxon>Agaricomycotina</taxon>
        <taxon>Agaricomycetes</taxon>
        <taxon>Sistotremastrales</taxon>
        <taxon>Sistotremastraceae</taxon>
        <taxon>Sertulicium</taxon>
        <taxon>Sertulicium niveocremeum</taxon>
    </lineage>
</organism>